<keyword evidence="2" id="KW-1185">Reference proteome</keyword>
<name>A0AAJ0ADU1_9PEZI</name>
<proteinExistence type="predicted"/>
<sequence length="159" mass="17325">METVVGFFGRHEYVTAGEAAFTKTTELVRQARRVIDSYKNKSDSRSLQSTTSYEDIMTSMEMPLQDGASMQGRPAEVVEMYASNSNTTSHDVDEPDTAGVGLLPQVESSRMHTVGGEDHTLSGIPTDRIIGVPHNSHALYSGMANFAVPNVGDSIQVQW</sequence>
<reference evidence="1" key="1">
    <citation type="submission" date="2021-06" db="EMBL/GenBank/DDBJ databases">
        <title>Comparative genomics, transcriptomics and evolutionary studies reveal genomic signatures of adaptation to plant cell wall in hemibiotrophic fungi.</title>
        <authorList>
            <consortium name="DOE Joint Genome Institute"/>
            <person name="Baroncelli R."/>
            <person name="Diaz J.F."/>
            <person name="Benocci T."/>
            <person name="Peng M."/>
            <person name="Battaglia E."/>
            <person name="Haridas S."/>
            <person name="Andreopoulos W."/>
            <person name="Labutti K."/>
            <person name="Pangilinan J."/>
            <person name="Floch G.L."/>
            <person name="Makela M.R."/>
            <person name="Henrissat B."/>
            <person name="Grigoriev I.V."/>
            <person name="Crouch J.A."/>
            <person name="De Vries R.P."/>
            <person name="Sukno S.A."/>
            <person name="Thon M.R."/>
        </authorList>
    </citation>
    <scope>NUCLEOTIDE SEQUENCE</scope>
    <source>
        <strain evidence="1">CBS 193.32</strain>
    </source>
</reference>
<organism evidence="1 2">
    <name type="scientific">Colletotrichum godetiae</name>
    <dbReference type="NCBI Taxonomy" id="1209918"/>
    <lineage>
        <taxon>Eukaryota</taxon>
        <taxon>Fungi</taxon>
        <taxon>Dikarya</taxon>
        <taxon>Ascomycota</taxon>
        <taxon>Pezizomycotina</taxon>
        <taxon>Sordariomycetes</taxon>
        <taxon>Hypocreomycetidae</taxon>
        <taxon>Glomerellales</taxon>
        <taxon>Glomerellaceae</taxon>
        <taxon>Colletotrichum</taxon>
        <taxon>Colletotrichum acutatum species complex</taxon>
    </lineage>
</organism>
<dbReference type="Proteomes" id="UP001224890">
    <property type="component" value="Unassembled WGS sequence"/>
</dbReference>
<evidence type="ECO:0000313" key="1">
    <source>
        <dbReference type="EMBL" id="KAK1671465.1"/>
    </source>
</evidence>
<dbReference type="GeneID" id="85462950"/>
<dbReference type="AlphaFoldDB" id="A0AAJ0ADU1"/>
<protein>
    <submittedName>
        <fullName evidence="1">Uncharacterized protein</fullName>
    </submittedName>
</protein>
<dbReference type="EMBL" id="JAHMHR010000047">
    <property type="protein sequence ID" value="KAK1671465.1"/>
    <property type="molecule type" value="Genomic_DNA"/>
</dbReference>
<comment type="caution">
    <text evidence="1">The sequence shown here is derived from an EMBL/GenBank/DDBJ whole genome shotgun (WGS) entry which is preliminary data.</text>
</comment>
<gene>
    <name evidence="1" type="ORF">BDP55DRAFT_718963</name>
</gene>
<dbReference type="RefSeq" id="XP_060425468.1">
    <property type="nucleotide sequence ID" value="XM_060578424.1"/>
</dbReference>
<accession>A0AAJ0ADU1</accession>
<evidence type="ECO:0000313" key="2">
    <source>
        <dbReference type="Proteomes" id="UP001224890"/>
    </source>
</evidence>